<evidence type="ECO:0000313" key="20">
    <source>
        <dbReference type="EMBL" id="PKN02677.1"/>
    </source>
</evidence>
<evidence type="ECO:0000256" key="8">
    <source>
        <dbReference type="ARBA" id="ARBA00022777"/>
    </source>
</evidence>
<evidence type="ECO:0008006" key="22">
    <source>
        <dbReference type="Google" id="ProtNLM"/>
    </source>
</evidence>
<keyword evidence="9 17" id="KW-0067">ATP-binding</keyword>
<accession>A0A2N2F3D8</accession>
<evidence type="ECO:0000256" key="2">
    <source>
        <dbReference type="ARBA" id="ARBA00005967"/>
    </source>
</evidence>
<gene>
    <name evidence="20" type="ORF">CVU76_01400</name>
</gene>
<feature type="transmembrane region" description="Helical" evidence="19">
    <location>
        <begin position="105"/>
        <end position="128"/>
    </location>
</feature>
<dbReference type="InterPro" id="IPR033717">
    <property type="entry name" value="UDPK"/>
</dbReference>
<evidence type="ECO:0000256" key="13">
    <source>
        <dbReference type="ARBA" id="ARBA00023209"/>
    </source>
</evidence>
<evidence type="ECO:0000256" key="17">
    <source>
        <dbReference type="PIRSR" id="PIRSR600829-3"/>
    </source>
</evidence>
<protein>
    <recommendedName>
        <fullName evidence="22">Diacylglycerol kinase</fullName>
    </recommendedName>
</protein>
<comment type="similarity">
    <text evidence="2">Belongs to the bacterial diacylglycerol kinase family.</text>
</comment>
<evidence type="ECO:0000256" key="3">
    <source>
        <dbReference type="ARBA" id="ARBA00022475"/>
    </source>
</evidence>
<keyword evidence="4" id="KW-0444">Lipid biosynthesis</keyword>
<dbReference type="GO" id="GO:0046872">
    <property type="term" value="F:metal ion binding"/>
    <property type="evidence" value="ECO:0007669"/>
    <property type="project" value="UniProtKB-KW"/>
</dbReference>
<name>A0A2N2F3D8_9BACT</name>
<evidence type="ECO:0000256" key="9">
    <source>
        <dbReference type="ARBA" id="ARBA00022840"/>
    </source>
</evidence>
<keyword evidence="8" id="KW-0418">Kinase</keyword>
<comment type="subcellular location">
    <subcellularLocation>
        <location evidence="1">Cell membrane</location>
        <topology evidence="1">Multi-pass membrane protein</topology>
    </subcellularLocation>
</comment>
<dbReference type="InterPro" id="IPR000829">
    <property type="entry name" value="DAGK"/>
</dbReference>
<evidence type="ECO:0000256" key="10">
    <source>
        <dbReference type="ARBA" id="ARBA00022989"/>
    </source>
</evidence>
<evidence type="ECO:0000256" key="14">
    <source>
        <dbReference type="ARBA" id="ARBA00023264"/>
    </source>
</evidence>
<keyword evidence="7 17" id="KW-0547">Nucleotide-binding</keyword>
<feature type="binding site" evidence="16">
    <location>
        <position position="76"/>
    </location>
    <ligand>
        <name>substrate</name>
    </ligand>
</feature>
<keyword evidence="18" id="KW-0479">Metal-binding</keyword>
<proteinExistence type="inferred from homology"/>
<feature type="active site" description="Proton acceptor" evidence="15">
    <location>
        <position position="76"/>
    </location>
</feature>
<dbReference type="EMBL" id="PHAO01000001">
    <property type="protein sequence ID" value="PKN02677.1"/>
    <property type="molecule type" value="Genomic_DNA"/>
</dbReference>
<feature type="binding site" evidence="18">
    <location>
        <position position="35"/>
    </location>
    <ligand>
        <name>a divalent metal cation</name>
        <dbReference type="ChEBI" id="CHEBI:60240"/>
    </ligand>
</feature>
<feature type="binding site" evidence="17">
    <location>
        <position position="35"/>
    </location>
    <ligand>
        <name>ATP</name>
        <dbReference type="ChEBI" id="CHEBI:30616"/>
    </ligand>
</feature>
<keyword evidence="5" id="KW-0808">Transferase</keyword>
<keyword evidence="14" id="KW-1208">Phospholipid metabolism</keyword>
<keyword evidence="3" id="KW-1003">Cell membrane</keyword>
<evidence type="ECO:0000256" key="4">
    <source>
        <dbReference type="ARBA" id="ARBA00022516"/>
    </source>
</evidence>
<evidence type="ECO:0000313" key="21">
    <source>
        <dbReference type="Proteomes" id="UP000233417"/>
    </source>
</evidence>
<evidence type="ECO:0000256" key="11">
    <source>
        <dbReference type="ARBA" id="ARBA00023098"/>
    </source>
</evidence>
<keyword evidence="11" id="KW-0443">Lipid metabolism</keyword>
<dbReference type="GO" id="GO:0016301">
    <property type="term" value="F:kinase activity"/>
    <property type="evidence" value="ECO:0007669"/>
    <property type="project" value="UniProtKB-KW"/>
</dbReference>
<dbReference type="PANTHER" id="PTHR34299:SF1">
    <property type="entry name" value="DIACYLGLYCEROL KINASE"/>
    <property type="match status" value="1"/>
</dbReference>
<dbReference type="GO" id="GO:0005524">
    <property type="term" value="F:ATP binding"/>
    <property type="evidence" value="ECO:0007669"/>
    <property type="project" value="UniProtKB-KW"/>
</dbReference>
<dbReference type="InterPro" id="IPR036945">
    <property type="entry name" value="DAGK_sf"/>
</dbReference>
<evidence type="ECO:0000256" key="6">
    <source>
        <dbReference type="ARBA" id="ARBA00022692"/>
    </source>
</evidence>
<feature type="transmembrane region" description="Helical" evidence="19">
    <location>
        <begin position="38"/>
        <end position="55"/>
    </location>
</feature>
<feature type="binding site" evidence="17">
    <location>
        <begin position="101"/>
        <end position="102"/>
    </location>
    <ligand>
        <name>ATP</name>
        <dbReference type="ChEBI" id="CHEBI:30616"/>
    </ligand>
</feature>
<dbReference type="GO" id="GO:0005886">
    <property type="term" value="C:plasma membrane"/>
    <property type="evidence" value="ECO:0007669"/>
    <property type="project" value="UniProtKB-SubCell"/>
</dbReference>
<dbReference type="AlphaFoldDB" id="A0A2N2F3D8"/>
<dbReference type="CDD" id="cd14265">
    <property type="entry name" value="UDPK_IM_like"/>
    <property type="match status" value="1"/>
</dbReference>
<evidence type="ECO:0000256" key="16">
    <source>
        <dbReference type="PIRSR" id="PIRSR600829-2"/>
    </source>
</evidence>
<feature type="binding site" evidence="17">
    <location>
        <position position="83"/>
    </location>
    <ligand>
        <name>ATP</name>
        <dbReference type="ChEBI" id="CHEBI:30616"/>
    </ligand>
</feature>
<feature type="transmembrane region" description="Helical" evidence="19">
    <location>
        <begin position="62"/>
        <end position="85"/>
    </location>
</feature>
<dbReference type="PANTHER" id="PTHR34299">
    <property type="entry name" value="DIACYLGLYCEROL KINASE"/>
    <property type="match status" value="1"/>
</dbReference>
<keyword evidence="18" id="KW-0460">Magnesium</keyword>
<sequence>MYNGSYMGSTFRTPQSILKSQKHAIEGVISIVKNERNFRIQLVVAVLVIVFAYLLKISHSDWIAVGFLIALVLISEAFNSVIEAVCDTVSEEYRVNIKYAKDVSAGAVLVSAILSVILGLIIFMPYLLKLINL</sequence>
<feature type="binding site" evidence="18">
    <location>
        <position position="83"/>
    </location>
    <ligand>
        <name>a divalent metal cation</name>
        <dbReference type="ChEBI" id="CHEBI:60240"/>
    </ligand>
</feature>
<keyword evidence="12 19" id="KW-0472">Membrane</keyword>
<dbReference type="Proteomes" id="UP000233417">
    <property type="component" value="Unassembled WGS sequence"/>
</dbReference>
<keyword evidence="13" id="KW-0594">Phospholipid biosynthesis</keyword>
<dbReference type="GO" id="GO:0008654">
    <property type="term" value="P:phospholipid biosynthetic process"/>
    <property type="evidence" value="ECO:0007669"/>
    <property type="project" value="UniProtKB-KW"/>
</dbReference>
<evidence type="ECO:0000256" key="5">
    <source>
        <dbReference type="ARBA" id="ARBA00022679"/>
    </source>
</evidence>
<evidence type="ECO:0000256" key="12">
    <source>
        <dbReference type="ARBA" id="ARBA00023136"/>
    </source>
</evidence>
<dbReference type="Pfam" id="PF01219">
    <property type="entry name" value="DAGK_prokar"/>
    <property type="match status" value="1"/>
</dbReference>
<keyword evidence="6 19" id="KW-0812">Transmembrane</keyword>
<comment type="cofactor">
    <cofactor evidence="18">
        <name>Mg(2+)</name>
        <dbReference type="ChEBI" id="CHEBI:18420"/>
    </cofactor>
    <text evidence="18">Mn(2+), Zn(2+), Cd(2+) and Co(2+) support activity to lesser extents.</text>
</comment>
<evidence type="ECO:0000256" key="19">
    <source>
        <dbReference type="SAM" id="Phobius"/>
    </source>
</evidence>
<evidence type="ECO:0000256" key="18">
    <source>
        <dbReference type="PIRSR" id="PIRSR600829-4"/>
    </source>
</evidence>
<keyword evidence="10 19" id="KW-1133">Transmembrane helix</keyword>
<evidence type="ECO:0000256" key="7">
    <source>
        <dbReference type="ARBA" id="ARBA00022741"/>
    </source>
</evidence>
<reference evidence="20 21" key="1">
    <citation type="journal article" date="2017" name="ISME J.">
        <title>Potential for microbial H2 and metal transformations associated with novel bacteria and archaea in deep terrestrial subsurface sediments.</title>
        <authorList>
            <person name="Hernsdorf A.W."/>
            <person name="Amano Y."/>
            <person name="Miyakawa K."/>
            <person name="Ise K."/>
            <person name="Suzuki Y."/>
            <person name="Anantharaman K."/>
            <person name="Probst A."/>
            <person name="Burstein D."/>
            <person name="Thomas B.C."/>
            <person name="Banfield J.F."/>
        </authorList>
    </citation>
    <scope>NUCLEOTIDE SEQUENCE [LARGE SCALE GENOMIC DNA]</scope>
    <source>
        <strain evidence="20">HGW-Dojkabacteria-1</strain>
    </source>
</reference>
<comment type="caution">
    <text evidence="20">The sequence shown here is derived from an EMBL/GenBank/DDBJ whole genome shotgun (WGS) entry which is preliminary data.</text>
</comment>
<organism evidence="20 21">
    <name type="scientific">Candidatus Dojkabacteria bacterium HGW-Dojkabacteria-1</name>
    <dbReference type="NCBI Taxonomy" id="2013761"/>
    <lineage>
        <taxon>Bacteria</taxon>
        <taxon>Candidatus Dojkabacteria</taxon>
    </lineage>
</organism>
<dbReference type="Gene3D" id="1.10.287.3610">
    <property type="match status" value="1"/>
</dbReference>
<evidence type="ECO:0000256" key="1">
    <source>
        <dbReference type="ARBA" id="ARBA00004651"/>
    </source>
</evidence>
<evidence type="ECO:0000256" key="15">
    <source>
        <dbReference type="PIRSR" id="PIRSR600829-1"/>
    </source>
</evidence>